<dbReference type="Proteomes" id="UP000325577">
    <property type="component" value="Linkage Group LG3"/>
</dbReference>
<name>A0A5J5ABM3_9ASTE</name>
<dbReference type="EMBL" id="CM018046">
    <property type="protein sequence ID" value="KAA8526847.1"/>
    <property type="molecule type" value="Genomic_DNA"/>
</dbReference>
<evidence type="ECO:0000256" key="2">
    <source>
        <dbReference type="ARBA" id="ARBA00023122"/>
    </source>
</evidence>
<keyword evidence="2" id="KW-0129">CBS domain</keyword>
<evidence type="ECO:0008006" key="5">
    <source>
        <dbReference type="Google" id="ProtNLM"/>
    </source>
</evidence>
<dbReference type="PANTHER" id="PTHR13780">
    <property type="entry name" value="AMP-ACTIVATED PROTEIN KINASE, GAMMA REGULATORY SUBUNIT"/>
    <property type="match status" value="1"/>
</dbReference>
<evidence type="ECO:0000313" key="4">
    <source>
        <dbReference type="Proteomes" id="UP000325577"/>
    </source>
</evidence>
<dbReference type="GO" id="GO:0005737">
    <property type="term" value="C:cytoplasm"/>
    <property type="evidence" value="ECO:0007669"/>
    <property type="project" value="TreeGrafter"/>
</dbReference>
<keyword evidence="4" id="KW-1185">Reference proteome</keyword>
<proteinExistence type="predicted"/>
<accession>A0A5J5ABM3</accession>
<keyword evidence="1" id="KW-0677">Repeat</keyword>
<protein>
    <recommendedName>
        <fullName evidence="5">CBS domain-containing protein</fullName>
    </recommendedName>
</protein>
<gene>
    <name evidence="3" type="ORF">F0562_008924</name>
</gene>
<evidence type="ECO:0000313" key="3">
    <source>
        <dbReference type="EMBL" id="KAA8526847.1"/>
    </source>
</evidence>
<dbReference type="PANTHER" id="PTHR13780:SF128">
    <property type="entry name" value="CBS DOMAIN-CONTAINING PROTEIN"/>
    <property type="match status" value="1"/>
</dbReference>
<evidence type="ECO:0000256" key="1">
    <source>
        <dbReference type="ARBA" id="ARBA00022737"/>
    </source>
</evidence>
<dbReference type="InterPro" id="IPR050511">
    <property type="entry name" value="AMPK_gamma/SDS23_families"/>
</dbReference>
<dbReference type="AlphaFoldDB" id="A0A5J5ABM3"/>
<dbReference type="OrthoDB" id="681454at2759"/>
<dbReference type="GO" id="GO:0005634">
    <property type="term" value="C:nucleus"/>
    <property type="evidence" value="ECO:0007669"/>
    <property type="project" value="TreeGrafter"/>
</dbReference>
<organism evidence="3 4">
    <name type="scientific">Nyssa sinensis</name>
    <dbReference type="NCBI Taxonomy" id="561372"/>
    <lineage>
        <taxon>Eukaryota</taxon>
        <taxon>Viridiplantae</taxon>
        <taxon>Streptophyta</taxon>
        <taxon>Embryophyta</taxon>
        <taxon>Tracheophyta</taxon>
        <taxon>Spermatophyta</taxon>
        <taxon>Magnoliopsida</taxon>
        <taxon>eudicotyledons</taxon>
        <taxon>Gunneridae</taxon>
        <taxon>Pentapetalae</taxon>
        <taxon>asterids</taxon>
        <taxon>Cornales</taxon>
        <taxon>Nyssaceae</taxon>
        <taxon>Nyssa</taxon>
    </lineage>
</organism>
<sequence length="176" mass="18925">MVDIICFLCKEENLSSPSSALKTPVSSLLSNVPGLVRHVEPSSSLLEAIDLILQGAQNLVVPIKSNITSNSKRKLLQKSSTGLTVHYGREYCWLTQEDVIRFLLSSIGLFSPIPALSIDALGIIGTDFLTIEYYSPASLAVGAISRSLAEQTSVAVVDDDGVLIGEISPFTAYLLR</sequence>
<reference evidence="3 4" key="1">
    <citation type="submission" date="2019-09" db="EMBL/GenBank/DDBJ databases">
        <title>A chromosome-level genome assembly of the Chinese tupelo Nyssa sinensis.</title>
        <authorList>
            <person name="Yang X."/>
            <person name="Kang M."/>
            <person name="Yang Y."/>
            <person name="Xiong H."/>
            <person name="Wang M."/>
            <person name="Zhang Z."/>
            <person name="Wang Z."/>
            <person name="Wu H."/>
            <person name="Ma T."/>
            <person name="Liu J."/>
            <person name="Xi Z."/>
        </authorList>
    </citation>
    <scope>NUCLEOTIDE SEQUENCE [LARGE SCALE GENOMIC DNA]</scope>
    <source>
        <strain evidence="3">J267</strain>
        <tissue evidence="3">Leaf</tissue>
    </source>
</reference>